<dbReference type="Proteomes" id="UP000199681">
    <property type="component" value="Unassembled WGS sequence"/>
</dbReference>
<organism evidence="1 2">
    <name type="scientific">Cryobacterium levicorallinum</name>
    <dbReference type="NCBI Taxonomy" id="995038"/>
    <lineage>
        <taxon>Bacteria</taxon>
        <taxon>Bacillati</taxon>
        <taxon>Actinomycetota</taxon>
        <taxon>Actinomycetes</taxon>
        <taxon>Micrococcales</taxon>
        <taxon>Microbacteriaceae</taxon>
        <taxon>Cryobacterium</taxon>
    </lineage>
</organism>
<reference evidence="1 2" key="1">
    <citation type="submission" date="2016-10" db="EMBL/GenBank/DDBJ databases">
        <authorList>
            <person name="Varghese N."/>
            <person name="Submissions S."/>
        </authorList>
    </citation>
    <scope>NUCLEOTIDE SEQUENCE [LARGE SCALE GENOMIC DNA]</scope>
    <source>
        <strain evidence="1 2">GMCC 1.11211</strain>
    </source>
</reference>
<gene>
    <name evidence="1" type="ORF">SAMN05216274_10689</name>
</gene>
<dbReference type="EMBL" id="FOPW01000006">
    <property type="protein sequence ID" value="SFH48387.1"/>
    <property type="molecule type" value="Genomic_DNA"/>
</dbReference>
<sequence>MAEFLPIQPCLWFDDTAREAMEYTLTCSLIRGSIRSSSTPTLRSTNTSPE</sequence>
<comment type="caution">
    <text evidence="1">The sequence shown here is derived from an EMBL/GenBank/DDBJ whole genome shotgun (WGS) entry which is preliminary data.</text>
</comment>
<evidence type="ECO:0000313" key="1">
    <source>
        <dbReference type="EMBL" id="SFH48387.1"/>
    </source>
</evidence>
<keyword evidence="2" id="KW-1185">Reference proteome</keyword>
<protein>
    <submittedName>
        <fullName evidence="1">Uncharacterized protein</fullName>
    </submittedName>
</protein>
<evidence type="ECO:0000313" key="2">
    <source>
        <dbReference type="Proteomes" id="UP000199681"/>
    </source>
</evidence>
<proteinExistence type="predicted"/>
<accession>A0ABY1ED65</accession>
<name>A0ABY1ED65_9MICO</name>